<accession>A0A4C1ZCD9</accession>
<organism evidence="1 2">
    <name type="scientific">Eumeta variegata</name>
    <name type="common">Bagworm moth</name>
    <name type="synonym">Eumeta japonica</name>
    <dbReference type="NCBI Taxonomy" id="151549"/>
    <lineage>
        <taxon>Eukaryota</taxon>
        <taxon>Metazoa</taxon>
        <taxon>Ecdysozoa</taxon>
        <taxon>Arthropoda</taxon>
        <taxon>Hexapoda</taxon>
        <taxon>Insecta</taxon>
        <taxon>Pterygota</taxon>
        <taxon>Neoptera</taxon>
        <taxon>Endopterygota</taxon>
        <taxon>Lepidoptera</taxon>
        <taxon>Glossata</taxon>
        <taxon>Ditrysia</taxon>
        <taxon>Tineoidea</taxon>
        <taxon>Psychidae</taxon>
        <taxon>Oiketicinae</taxon>
        <taxon>Eumeta</taxon>
    </lineage>
</organism>
<dbReference type="EMBL" id="BGZK01001712">
    <property type="protein sequence ID" value="GBP85022.1"/>
    <property type="molecule type" value="Genomic_DNA"/>
</dbReference>
<comment type="caution">
    <text evidence="1">The sequence shown here is derived from an EMBL/GenBank/DDBJ whole genome shotgun (WGS) entry which is preliminary data.</text>
</comment>
<keyword evidence="2" id="KW-1185">Reference proteome</keyword>
<evidence type="ECO:0000313" key="1">
    <source>
        <dbReference type="EMBL" id="GBP85022.1"/>
    </source>
</evidence>
<dbReference type="AlphaFoldDB" id="A0A4C1ZCD9"/>
<dbReference type="Proteomes" id="UP000299102">
    <property type="component" value="Unassembled WGS sequence"/>
</dbReference>
<proteinExistence type="predicted"/>
<gene>
    <name evidence="1" type="ORF">EVAR_53703_1</name>
</gene>
<name>A0A4C1ZCD9_EUMVA</name>
<protein>
    <submittedName>
        <fullName evidence="1">Uncharacterized protein</fullName>
    </submittedName>
</protein>
<sequence length="145" mass="15191">MSSIVLLTHSNSTKISCHDSIYGIPSVHNTSIGSISNKLSISNIGGDKLGAVEALQSFLPASDPKAFKISDGNKYSVLDSGRGARGAGGGGICKKYSIFIPRGFVFCGWVRGGGGEVLSPIFTVRLLRPDLTLIRGDFCALAKDS</sequence>
<reference evidence="1 2" key="1">
    <citation type="journal article" date="2019" name="Commun. Biol.">
        <title>The bagworm genome reveals a unique fibroin gene that provides high tensile strength.</title>
        <authorList>
            <person name="Kono N."/>
            <person name="Nakamura H."/>
            <person name="Ohtoshi R."/>
            <person name="Tomita M."/>
            <person name="Numata K."/>
            <person name="Arakawa K."/>
        </authorList>
    </citation>
    <scope>NUCLEOTIDE SEQUENCE [LARGE SCALE GENOMIC DNA]</scope>
</reference>
<evidence type="ECO:0000313" key="2">
    <source>
        <dbReference type="Proteomes" id="UP000299102"/>
    </source>
</evidence>